<dbReference type="EMBL" id="QZWG01000019">
    <property type="protein sequence ID" value="RZB49297.1"/>
    <property type="molecule type" value="Genomic_DNA"/>
</dbReference>
<dbReference type="Gramene" id="XM_028361379.1">
    <property type="protein sequence ID" value="XP_028217180.1"/>
    <property type="gene ID" value="LOC114399238"/>
</dbReference>
<evidence type="ECO:0000256" key="1">
    <source>
        <dbReference type="ARBA" id="ARBA00004123"/>
    </source>
</evidence>
<proteinExistence type="predicted"/>
<comment type="subcellular location">
    <subcellularLocation>
        <location evidence="1">Nucleus</location>
    </subcellularLocation>
</comment>
<keyword evidence="6" id="KW-1185">Reference proteome</keyword>
<gene>
    <name evidence="5" type="ORF">D0Y65_052313</name>
</gene>
<dbReference type="CDD" id="cd11444">
    <property type="entry name" value="bHLH_AtIBH1_like"/>
    <property type="match status" value="1"/>
</dbReference>
<dbReference type="PANTHER" id="PTHR33124">
    <property type="entry name" value="TRANSCRIPTION FACTOR IBH1-LIKE 1"/>
    <property type="match status" value="1"/>
</dbReference>
<dbReference type="InterPro" id="IPR044660">
    <property type="entry name" value="IBH1-like"/>
</dbReference>
<dbReference type="PANTHER" id="PTHR33124:SF46">
    <property type="entry name" value="TRANSCRIPTION FACTOR BHLH150"/>
    <property type="match status" value="1"/>
</dbReference>
<dbReference type="GO" id="GO:0006355">
    <property type="term" value="P:regulation of DNA-templated transcription"/>
    <property type="evidence" value="ECO:0007669"/>
    <property type="project" value="InterPro"/>
</dbReference>
<dbReference type="InterPro" id="IPR044549">
    <property type="entry name" value="bHLH_AtIBH1-like"/>
</dbReference>
<keyword evidence="2" id="KW-0805">Transcription regulation</keyword>
<dbReference type="SMR" id="A0A445FKD1"/>
<evidence type="ECO:0000313" key="5">
    <source>
        <dbReference type="EMBL" id="RZB49297.1"/>
    </source>
</evidence>
<dbReference type="AlphaFoldDB" id="A0A445FKD1"/>
<name>A0A445FKD1_GLYSO</name>
<keyword evidence="4" id="KW-0539">Nucleus</keyword>
<sequence length="182" mass="20385">MDSLSLHSNLHSVNNKRRQITHQNSFALTPSWTSLTEQRLYSSKLLHSLRRNSNPTAALEVRASADRVLAATAKGRTRWSRAILSNPICRWKQRHHKKVKKYSANKFMKKTTPEIRRSLPAVQKKARVLGKLIPGCRKVSFPKLLEEAGDYISALEMQVRAMKALADLLATGAPPPAPIGLS</sequence>
<accession>A0A445FKD1</accession>
<keyword evidence="3" id="KW-0804">Transcription</keyword>
<protein>
    <submittedName>
        <fullName evidence="5">Transcription factor bHLH149</fullName>
    </submittedName>
</protein>
<evidence type="ECO:0000313" key="6">
    <source>
        <dbReference type="Proteomes" id="UP000289340"/>
    </source>
</evidence>
<dbReference type="GO" id="GO:0005634">
    <property type="term" value="C:nucleus"/>
    <property type="evidence" value="ECO:0007669"/>
    <property type="project" value="UniProtKB-SubCell"/>
</dbReference>
<reference evidence="5 6" key="1">
    <citation type="submission" date="2018-09" db="EMBL/GenBank/DDBJ databases">
        <title>A high-quality reference genome of wild soybean provides a powerful tool to mine soybean genomes.</title>
        <authorList>
            <person name="Xie M."/>
            <person name="Chung C.Y.L."/>
            <person name="Li M.-W."/>
            <person name="Wong F.-L."/>
            <person name="Chan T.-F."/>
            <person name="Lam H.-M."/>
        </authorList>
    </citation>
    <scope>NUCLEOTIDE SEQUENCE [LARGE SCALE GENOMIC DNA]</scope>
    <source>
        <strain evidence="6">cv. W05</strain>
        <tissue evidence="5">Hypocotyl of etiolated seedlings</tissue>
    </source>
</reference>
<evidence type="ECO:0000256" key="3">
    <source>
        <dbReference type="ARBA" id="ARBA00023163"/>
    </source>
</evidence>
<evidence type="ECO:0000256" key="2">
    <source>
        <dbReference type="ARBA" id="ARBA00023015"/>
    </source>
</evidence>
<evidence type="ECO:0000256" key="4">
    <source>
        <dbReference type="ARBA" id="ARBA00023242"/>
    </source>
</evidence>
<dbReference type="Proteomes" id="UP000289340">
    <property type="component" value="Chromosome 19"/>
</dbReference>
<organism evidence="5 6">
    <name type="scientific">Glycine soja</name>
    <name type="common">Wild soybean</name>
    <dbReference type="NCBI Taxonomy" id="3848"/>
    <lineage>
        <taxon>Eukaryota</taxon>
        <taxon>Viridiplantae</taxon>
        <taxon>Streptophyta</taxon>
        <taxon>Embryophyta</taxon>
        <taxon>Tracheophyta</taxon>
        <taxon>Spermatophyta</taxon>
        <taxon>Magnoliopsida</taxon>
        <taxon>eudicotyledons</taxon>
        <taxon>Gunneridae</taxon>
        <taxon>Pentapetalae</taxon>
        <taxon>rosids</taxon>
        <taxon>fabids</taxon>
        <taxon>Fabales</taxon>
        <taxon>Fabaceae</taxon>
        <taxon>Papilionoideae</taxon>
        <taxon>50 kb inversion clade</taxon>
        <taxon>NPAAA clade</taxon>
        <taxon>indigoferoid/millettioid clade</taxon>
        <taxon>Phaseoleae</taxon>
        <taxon>Glycine</taxon>
        <taxon>Glycine subgen. Soja</taxon>
    </lineage>
</organism>
<comment type="caution">
    <text evidence="5">The sequence shown here is derived from an EMBL/GenBank/DDBJ whole genome shotgun (WGS) entry which is preliminary data.</text>
</comment>